<dbReference type="PANTHER" id="PTHR43872">
    <property type="entry name" value="MONOOXYGENASE, PUTATIVE (AFU_ORTHOLOGUE AFUA_8G02570)-RELATED"/>
    <property type="match status" value="1"/>
</dbReference>
<dbReference type="EMBL" id="JBFXLQ010000009">
    <property type="protein sequence ID" value="KAL2869432.1"/>
    <property type="molecule type" value="Genomic_DNA"/>
</dbReference>
<dbReference type="InterPro" id="IPR051820">
    <property type="entry name" value="FAD-binding_MO"/>
</dbReference>
<comment type="caution">
    <text evidence="6">The sequence shown here is derived from an EMBL/GenBank/DDBJ whole genome shotgun (WGS) entry which is preliminary data.</text>
</comment>
<keyword evidence="7" id="KW-1185">Reference proteome</keyword>
<dbReference type="PANTHER" id="PTHR43872:SF1">
    <property type="entry name" value="MONOOXYGENASE, PUTATIVE (AFU_ORTHOLOGUE AFUA_8G02570)-RELATED"/>
    <property type="match status" value="1"/>
</dbReference>
<protein>
    <recommendedName>
        <fullName evidence="8">FAD/NAD(P)-binding domain-containing protein</fullName>
    </recommendedName>
</protein>
<evidence type="ECO:0000256" key="5">
    <source>
        <dbReference type="ARBA" id="ARBA00023033"/>
    </source>
</evidence>
<dbReference type="SUPFAM" id="SSF51905">
    <property type="entry name" value="FAD/NAD(P)-binding domain"/>
    <property type="match status" value="1"/>
</dbReference>
<reference evidence="6 7" key="1">
    <citation type="submission" date="2024-07" db="EMBL/GenBank/DDBJ databases">
        <title>Section-level genome sequencing and comparative genomics of Aspergillus sections Usti and Cavernicolus.</title>
        <authorList>
            <consortium name="Lawrence Berkeley National Laboratory"/>
            <person name="Nybo J.L."/>
            <person name="Vesth T.C."/>
            <person name="Theobald S."/>
            <person name="Frisvad J.C."/>
            <person name="Larsen T.O."/>
            <person name="Kjaerboelling I."/>
            <person name="Rothschild-Mancinelli K."/>
            <person name="Lyhne E.K."/>
            <person name="Kogle M.E."/>
            <person name="Barry K."/>
            <person name="Clum A."/>
            <person name="Na H."/>
            <person name="Ledsgaard L."/>
            <person name="Lin J."/>
            <person name="Lipzen A."/>
            <person name="Kuo A."/>
            <person name="Riley R."/>
            <person name="Mondo S."/>
            <person name="Labutti K."/>
            <person name="Haridas S."/>
            <person name="Pangalinan J."/>
            <person name="Salamov A.A."/>
            <person name="Simmons B.A."/>
            <person name="Magnuson J.K."/>
            <person name="Chen J."/>
            <person name="Drula E."/>
            <person name="Henrissat B."/>
            <person name="Wiebenga A."/>
            <person name="Lubbers R.J."/>
            <person name="Gomes A.C."/>
            <person name="Macurrencykelacurrency M.R."/>
            <person name="Stajich J."/>
            <person name="Grigoriev I.V."/>
            <person name="Mortensen U.H."/>
            <person name="De Vries R.P."/>
            <person name="Baker S.E."/>
            <person name="Andersen M.R."/>
        </authorList>
    </citation>
    <scope>NUCLEOTIDE SEQUENCE [LARGE SCALE GENOMIC DNA]</scope>
    <source>
        <strain evidence="6 7">CBS 449.75</strain>
    </source>
</reference>
<gene>
    <name evidence="6" type="ORF">BJX67DRAFT_347354</name>
</gene>
<accession>A0ABR4LYG0</accession>
<dbReference type="InterPro" id="IPR036188">
    <property type="entry name" value="FAD/NAD-bd_sf"/>
</dbReference>
<evidence type="ECO:0008006" key="8">
    <source>
        <dbReference type="Google" id="ProtNLM"/>
    </source>
</evidence>
<dbReference type="RefSeq" id="XP_070888411.1">
    <property type="nucleotide sequence ID" value="XM_071028522.1"/>
</dbReference>
<sequence>MTDFDVVIVGAGISGINSAYRLQTQLPHLRYTILEARENLGGTWDLFKYPGIRSDSDLFTFGFAWHPWDQNNPIAEGPAIVNYLQRTTAQHGIDRHIQYKQRLRGADWSSADNTWSLSVENTADEQMKAISTRFLIFGTGYYDYHTPLQTDIPGLDQFTGQVVHPQFWPEDLDYTDKRIVIIGSGATAITLLPNLVEKAQHVTMLQRSPTYILPLPNRSRPLLSFLLPAFIARRLIRISWMITSRFFFLFCHAFPLMARFILRLAATRRLPKDVPWDPHFRPRYNPWEQRLCVSPDGDFYKCFHTGKASVKTDTIASVTPKGIQLNSGEFLGADMIVPATGLRLRIAGGASVTVDGVPVHTNDKFIWHGMMLQDIPNAAFIIGYTNASWTLGADATALTICRFLKDLEKRGYAGAVPRLTPAMAANIQPRRLLNLSSTYVTKAERDLPRAGDRGPWIPRDNYFSDLWFAKYGNLDEGMEYLGAKKTL</sequence>
<name>A0ABR4LYG0_9EURO</name>
<keyword evidence="5" id="KW-0503">Monooxygenase</keyword>
<evidence type="ECO:0000256" key="3">
    <source>
        <dbReference type="ARBA" id="ARBA00022827"/>
    </source>
</evidence>
<dbReference type="GeneID" id="98143594"/>
<evidence type="ECO:0000313" key="7">
    <source>
        <dbReference type="Proteomes" id="UP001610432"/>
    </source>
</evidence>
<comment type="cofactor">
    <cofactor evidence="1">
        <name>FAD</name>
        <dbReference type="ChEBI" id="CHEBI:57692"/>
    </cofactor>
</comment>
<organism evidence="6 7">
    <name type="scientific">Aspergillus lucknowensis</name>
    <dbReference type="NCBI Taxonomy" id="176173"/>
    <lineage>
        <taxon>Eukaryota</taxon>
        <taxon>Fungi</taxon>
        <taxon>Dikarya</taxon>
        <taxon>Ascomycota</taxon>
        <taxon>Pezizomycotina</taxon>
        <taxon>Eurotiomycetes</taxon>
        <taxon>Eurotiomycetidae</taxon>
        <taxon>Eurotiales</taxon>
        <taxon>Aspergillaceae</taxon>
        <taxon>Aspergillus</taxon>
        <taxon>Aspergillus subgen. Nidulantes</taxon>
    </lineage>
</organism>
<dbReference type="Gene3D" id="3.50.50.60">
    <property type="entry name" value="FAD/NAD(P)-binding domain"/>
    <property type="match status" value="2"/>
</dbReference>
<evidence type="ECO:0000256" key="4">
    <source>
        <dbReference type="ARBA" id="ARBA00023002"/>
    </source>
</evidence>
<evidence type="ECO:0000313" key="6">
    <source>
        <dbReference type="EMBL" id="KAL2869432.1"/>
    </source>
</evidence>
<evidence type="ECO:0000256" key="2">
    <source>
        <dbReference type="ARBA" id="ARBA00022630"/>
    </source>
</evidence>
<proteinExistence type="predicted"/>
<keyword evidence="3" id="KW-0274">FAD</keyword>
<evidence type="ECO:0000256" key="1">
    <source>
        <dbReference type="ARBA" id="ARBA00001974"/>
    </source>
</evidence>
<keyword evidence="2" id="KW-0285">Flavoprotein</keyword>
<dbReference type="Pfam" id="PF00743">
    <property type="entry name" value="FMO-like"/>
    <property type="match status" value="1"/>
</dbReference>
<dbReference type="Proteomes" id="UP001610432">
    <property type="component" value="Unassembled WGS sequence"/>
</dbReference>
<dbReference type="InterPro" id="IPR020946">
    <property type="entry name" value="Flavin_mOase-like"/>
</dbReference>
<keyword evidence="4" id="KW-0560">Oxidoreductase</keyword>